<name>A0A0F9PJE9_9ZZZZ</name>
<dbReference type="GO" id="GO:0016747">
    <property type="term" value="F:acyltransferase activity, transferring groups other than amino-acyl groups"/>
    <property type="evidence" value="ECO:0007669"/>
    <property type="project" value="InterPro"/>
</dbReference>
<comment type="caution">
    <text evidence="2">The sequence shown here is derived from an EMBL/GenBank/DDBJ whole genome shotgun (WGS) entry which is preliminary data.</text>
</comment>
<organism evidence="2">
    <name type="scientific">marine sediment metagenome</name>
    <dbReference type="NCBI Taxonomy" id="412755"/>
    <lineage>
        <taxon>unclassified sequences</taxon>
        <taxon>metagenomes</taxon>
        <taxon>ecological metagenomes</taxon>
    </lineage>
</organism>
<protein>
    <recommendedName>
        <fullName evidence="1">N-acetyltransferase domain-containing protein</fullName>
    </recommendedName>
</protein>
<dbReference type="AlphaFoldDB" id="A0A0F9PJE9"/>
<dbReference type="EMBL" id="LAZR01002867">
    <property type="protein sequence ID" value="KKN24647.1"/>
    <property type="molecule type" value="Genomic_DNA"/>
</dbReference>
<sequence>MTGLKLVPYNADLDPEAHNFLPWLWEKLKVDDLISIYFHDKPDVNFPTLVKLFSGGATVTLVLTGDEKQPKLIGFGALSGIGDKAASAGFAFFREFWDTKITTEAMKALLTYWFNQFELDHVFGGVAEGNRAANIMLSRAGCKRQGKLPQLQHWKGVPSDAVVWAAYKDDFSGRVDA</sequence>
<evidence type="ECO:0000313" key="2">
    <source>
        <dbReference type="EMBL" id="KKN24647.1"/>
    </source>
</evidence>
<proteinExistence type="predicted"/>
<dbReference type="Gene3D" id="3.40.630.30">
    <property type="match status" value="1"/>
</dbReference>
<evidence type="ECO:0000259" key="1">
    <source>
        <dbReference type="Pfam" id="PF13302"/>
    </source>
</evidence>
<dbReference type="InterPro" id="IPR016181">
    <property type="entry name" value="Acyl_CoA_acyltransferase"/>
</dbReference>
<dbReference type="InterPro" id="IPR000182">
    <property type="entry name" value="GNAT_dom"/>
</dbReference>
<accession>A0A0F9PJE9</accession>
<gene>
    <name evidence="2" type="ORF">LCGC14_0892730</name>
</gene>
<feature type="domain" description="N-acetyltransferase" evidence="1">
    <location>
        <begin position="14"/>
        <end position="143"/>
    </location>
</feature>
<reference evidence="2" key="1">
    <citation type="journal article" date="2015" name="Nature">
        <title>Complex archaea that bridge the gap between prokaryotes and eukaryotes.</title>
        <authorList>
            <person name="Spang A."/>
            <person name="Saw J.H."/>
            <person name="Jorgensen S.L."/>
            <person name="Zaremba-Niedzwiedzka K."/>
            <person name="Martijn J."/>
            <person name="Lind A.E."/>
            <person name="van Eijk R."/>
            <person name="Schleper C."/>
            <person name="Guy L."/>
            <person name="Ettema T.J."/>
        </authorList>
    </citation>
    <scope>NUCLEOTIDE SEQUENCE</scope>
</reference>
<dbReference type="Pfam" id="PF13302">
    <property type="entry name" value="Acetyltransf_3"/>
    <property type="match status" value="1"/>
</dbReference>
<dbReference type="SUPFAM" id="SSF55729">
    <property type="entry name" value="Acyl-CoA N-acyltransferases (Nat)"/>
    <property type="match status" value="1"/>
</dbReference>